<dbReference type="SUPFAM" id="SSF69618">
    <property type="entry name" value="HemD-like"/>
    <property type="match status" value="1"/>
</dbReference>
<dbReference type="GO" id="GO:0033014">
    <property type="term" value="P:tetrapyrrole biosynthetic process"/>
    <property type="evidence" value="ECO:0007669"/>
    <property type="project" value="InterPro"/>
</dbReference>
<sequence>MKNIAVSVLTLLLSTLSSVCDAQAIPNKHLKECSLKGRTILVTAPENYSVRLCDAIKKKGGKPIPLSTIETTINPDDSAILEVLQNQNKYGWVALSSRKAIDAFCGCAIKHRYSIDSLKVCTMGKDTEYMQQQYRVKAAITPKEPSPEGIVKALATIPGTNGQTIAVVAPNIENLTEPDVIPNFLSRLKDIGMEPVKIEGYITRPTTAHSKKEIEALFHKRRIDAIIFSSATEAEGLAKLVGGNDQLNTVMVACFGPYTAANVKKMGVKVAFVGTNYSSFEAFVDELCTFINHQN</sequence>
<gene>
    <name evidence="3" type="ORF">CLV25_107107</name>
</gene>
<feature type="chain" id="PRO_5020513255" evidence="1">
    <location>
        <begin position="23"/>
        <end position="295"/>
    </location>
</feature>
<dbReference type="RefSeq" id="WP_131839284.1">
    <property type="nucleotide sequence ID" value="NZ_SLWB01000007.1"/>
</dbReference>
<dbReference type="Gene3D" id="3.40.50.10090">
    <property type="match status" value="2"/>
</dbReference>
<dbReference type="CDD" id="cd06578">
    <property type="entry name" value="HemD"/>
    <property type="match status" value="1"/>
</dbReference>
<dbReference type="Pfam" id="PF02602">
    <property type="entry name" value="HEM4"/>
    <property type="match status" value="1"/>
</dbReference>
<dbReference type="PANTHER" id="PTHR38020">
    <property type="entry name" value="UROPORPHYRINOGEN-III SYNTHASE"/>
    <property type="match status" value="1"/>
</dbReference>
<evidence type="ECO:0000259" key="2">
    <source>
        <dbReference type="Pfam" id="PF02602"/>
    </source>
</evidence>
<feature type="signal peptide" evidence="1">
    <location>
        <begin position="1"/>
        <end position="22"/>
    </location>
</feature>
<evidence type="ECO:0000256" key="1">
    <source>
        <dbReference type="SAM" id="SignalP"/>
    </source>
</evidence>
<keyword evidence="1" id="KW-0732">Signal</keyword>
<dbReference type="EMBL" id="SLWB01000007">
    <property type="protein sequence ID" value="TCN67648.1"/>
    <property type="molecule type" value="Genomic_DNA"/>
</dbReference>
<organism evidence="3 4">
    <name type="scientific">Acetobacteroides hydrogenigenes</name>
    <dbReference type="NCBI Taxonomy" id="979970"/>
    <lineage>
        <taxon>Bacteria</taxon>
        <taxon>Pseudomonadati</taxon>
        <taxon>Bacteroidota</taxon>
        <taxon>Bacteroidia</taxon>
        <taxon>Bacteroidales</taxon>
        <taxon>Rikenellaceae</taxon>
        <taxon>Acetobacteroides</taxon>
    </lineage>
</organism>
<evidence type="ECO:0000313" key="3">
    <source>
        <dbReference type="EMBL" id="TCN67648.1"/>
    </source>
</evidence>
<comment type="caution">
    <text evidence="3">The sequence shown here is derived from an EMBL/GenBank/DDBJ whole genome shotgun (WGS) entry which is preliminary data.</text>
</comment>
<protein>
    <submittedName>
        <fullName evidence="3">Uroporphyrinogen-III synthase</fullName>
    </submittedName>
</protein>
<keyword evidence="4" id="KW-1185">Reference proteome</keyword>
<evidence type="ECO:0000313" key="4">
    <source>
        <dbReference type="Proteomes" id="UP000294830"/>
    </source>
</evidence>
<dbReference type="OrthoDB" id="1063889at2"/>
<feature type="domain" description="Tetrapyrrole biosynthesis uroporphyrinogen III synthase" evidence="2">
    <location>
        <begin position="54"/>
        <end position="277"/>
    </location>
</feature>
<dbReference type="PANTHER" id="PTHR38020:SF1">
    <property type="entry name" value="UROPORPHYRINOGEN-III SYNTHASE"/>
    <property type="match status" value="1"/>
</dbReference>
<dbReference type="Proteomes" id="UP000294830">
    <property type="component" value="Unassembled WGS sequence"/>
</dbReference>
<dbReference type="InterPro" id="IPR003754">
    <property type="entry name" value="4pyrrol_synth_uPrphyn_synth"/>
</dbReference>
<proteinExistence type="predicted"/>
<name>A0A4R2EFG2_9BACT</name>
<dbReference type="GO" id="GO:0004852">
    <property type="term" value="F:uroporphyrinogen-III synthase activity"/>
    <property type="evidence" value="ECO:0007669"/>
    <property type="project" value="InterPro"/>
</dbReference>
<dbReference type="InterPro" id="IPR036108">
    <property type="entry name" value="4pyrrol_syn_uPrphyn_synt_sf"/>
</dbReference>
<dbReference type="AlphaFoldDB" id="A0A4R2EFG2"/>
<reference evidence="3 4" key="1">
    <citation type="submission" date="2019-03" db="EMBL/GenBank/DDBJ databases">
        <title>Genomic Encyclopedia of Archaeal and Bacterial Type Strains, Phase II (KMG-II): from individual species to whole genera.</title>
        <authorList>
            <person name="Goeker M."/>
        </authorList>
    </citation>
    <scope>NUCLEOTIDE SEQUENCE [LARGE SCALE GENOMIC DNA]</scope>
    <source>
        <strain evidence="3 4">RL-C</strain>
    </source>
</reference>
<accession>A0A4R2EFG2</accession>